<comment type="caution">
    <text evidence="7">The sequence shown here is derived from an EMBL/GenBank/DDBJ whole genome shotgun (WGS) entry which is preliminary data.</text>
</comment>
<dbReference type="PANTHER" id="PTHR42913">
    <property type="entry name" value="APOPTOSIS-INDUCING FACTOR 1"/>
    <property type="match status" value="1"/>
</dbReference>
<dbReference type="Pfam" id="PF07992">
    <property type="entry name" value="Pyr_redox_2"/>
    <property type="match status" value="1"/>
</dbReference>
<evidence type="ECO:0000313" key="7">
    <source>
        <dbReference type="EMBL" id="MBB3167815.1"/>
    </source>
</evidence>
<dbReference type="AlphaFoldDB" id="A0A839UR14"/>
<evidence type="ECO:0000256" key="1">
    <source>
        <dbReference type="ARBA" id="ARBA00001974"/>
    </source>
</evidence>
<dbReference type="EC" id="1.6.99.3" evidence="7"/>
<dbReference type="InterPro" id="IPR051169">
    <property type="entry name" value="NADH-Q_oxidoreductase"/>
</dbReference>
<evidence type="ECO:0000259" key="6">
    <source>
        <dbReference type="Pfam" id="PF07992"/>
    </source>
</evidence>
<feature type="domain" description="FAD/NAD(P)-binding" evidence="6">
    <location>
        <begin position="1"/>
        <end position="332"/>
    </location>
</feature>
<keyword evidence="5 7" id="KW-0560">Oxidoreductase</keyword>
<dbReference type="GO" id="GO:0003955">
    <property type="term" value="F:NAD(P)H dehydrogenase (quinone) activity"/>
    <property type="evidence" value="ECO:0007669"/>
    <property type="project" value="TreeGrafter"/>
</dbReference>
<accession>A0A839UR14</accession>
<gene>
    <name evidence="7" type="ORF">FHS30_000991</name>
</gene>
<sequence>MNIVIVGGGAGGLELATRLGRKLGRPERAKVTLVDKNATHIWKPLLHEVATGALDAGIDAVSYRAHARRHGFHFQQGSLAGLDRAARTIRLAAIEDDQGRAVVGERTIDYDYLVLALGSSTNDFGTPGVSQHCIFLDAPAQAERFHQRMLNGFVRLDASRDASTLRIAIVGAGATGVELSAELHNAAQWLSVYGLPNISRDRLQVTLVEAGPRILPALPERLSGKAHAELVKLGVEVLVNTRVAAAEINGLRTTEDRLLEADLMVWAAGIKAPDFLANFAGLETNRINQLVVRPTLQTTEDYRIFALGDCAACVMADGRNVPPRAQSAHQMADCIYDNLLAIYRSRPLKPFIYKDHGSLVSLSRYSTVGSLMGNLTRGSMMIEGRLARMVYISLYRMHQVALHGWLRTGLLALSEKIGRVVRPRLKLH</sequence>
<dbReference type="InterPro" id="IPR023753">
    <property type="entry name" value="FAD/NAD-binding_dom"/>
</dbReference>
<dbReference type="Proteomes" id="UP000559987">
    <property type="component" value="Unassembled WGS sequence"/>
</dbReference>
<proteinExistence type="inferred from homology"/>
<keyword evidence="8" id="KW-1185">Reference proteome</keyword>
<evidence type="ECO:0000256" key="2">
    <source>
        <dbReference type="ARBA" id="ARBA00005272"/>
    </source>
</evidence>
<dbReference type="FunFam" id="3.50.50.100:FF:000001">
    <property type="entry name" value="NADH dehydrogenase"/>
    <property type="match status" value="1"/>
</dbReference>
<keyword evidence="3" id="KW-0285">Flavoprotein</keyword>
<dbReference type="SUPFAM" id="SSF51905">
    <property type="entry name" value="FAD/NAD(P)-binding domain"/>
    <property type="match status" value="2"/>
</dbReference>
<name>A0A839UR14_9GAMM</name>
<dbReference type="GO" id="GO:0019646">
    <property type="term" value="P:aerobic electron transport chain"/>
    <property type="evidence" value="ECO:0007669"/>
    <property type="project" value="TreeGrafter"/>
</dbReference>
<evidence type="ECO:0000313" key="8">
    <source>
        <dbReference type="Proteomes" id="UP000559987"/>
    </source>
</evidence>
<evidence type="ECO:0000256" key="3">
    <source>
        <dbReference type="ARBA" id="ARBA00022630"/>
    </source>
</evidence>
<organism evidence="7 8">
    <name type="scientific">Simiduia aestuariiviva</name>
    <dbReference type="NCBI Taxonomy" id="1510459"/>
    <lineage>
        <taxon>Bacteria</taxon>
        <taxon>Pseudomonadati</taxon>
        <taxon>Pseudomonadota</taxon>
        <taxon>Gammaproteobacteria</taxon>
        <taxon>Cellvibrionales</taxon>
        <taxon>Cellvibrionaceae</taxon>
        <taxon>Simiduia</taxon>
    </lineage>
</organism>
<dbReference type="PRINTS" id="PR00411">
    <property type="entry name" value="PNDRDTASEI"/>
</dbReference>
<dbReference type="InterPro" id="IPR036188">
    <property type="entry name" value="FAD/NAD-bd_sf"/>
</dbReference>
<dbReference type="RefSeq" id="WP_183908855.1">
    <property type="nucleotide sequence ID" value="NZ_JACHXZ010000001.1"/>
</dbReference>
<comment type="cofactor">
    <cofactor evidence="1">
        <name>FAD</name>
        <dbReference type="ChEBI" id="CHEBI:57692"/>
    </cofactor>
</comment>
<comment type="similarity">
    <text evidence="2">Belongs to the NADH dehydrogenase family.</text>
</comment>
<dbReference type="Gene3D" id="3.50.50.100">
    <property type="match status" value="1"/>
</dbReference>
<protein>
    <submittedName>
        <fullName evidence="7">NADH dehydrogenase</fullName>
        <ecNumber evidence="7">1.6.99.3</ecNumber>
    </submittedName>
</protein>
<reference evidence="7 8" key="1">
    <citation type="submission" date="2020-08" db="EMBL/GenBank/DDBJ databases">
        <title>Genomic Encyclopedia of Type Strains, Phase III (KMG-III): the genomes of soil and plant-associated and newly described type strains.</title>
        <authorList>
            <person name="Whitman W."/>
        </authorList>
    </citation>
    <scope>NUCLEOTIDE SEQUENCE [LARGE SCALE GENOMIC DNA]</scope>
    <source>
        <strain evidence="7 8">CECT 8571</strain>
    </source>
</reference>
<keyword evidence="4" id="KW-0274">FAD</keyword>
<dbReference type="PRINTS" id="PR00368">
    <property type="entry name" value="FADPNR"/>
</dbReference>
<dbReference type="PANTHER" id="PTHR42913:SF3">
    <property type="entry name" value="64 KDA MITOCHONDRIAL NADH DEHYDROGENASE (EUROFUNG)"/>
    <property type="match status" value="1"/>
</dbReference>
<dbReference type="EMBL" id="JACHXZ010000001">
    <property type="protein sequence ID" value="MBB3167815.1"/>
    <property type="molecule type" value="Genomic_DNA"/>
</dbReference>
<evidence type="ECO:0000256" key="4">
    <source>
        <dbReference type="ARBA" id="ARBA00022827"/>
    </source>
</evidence>
<evidence type="ECO:0000256" key="5">
    <source>
        <dbReference type="ARBA" id="ARBA00023002"/>
    </source>
</evidence>